<comment type="caution">
    <text evidence="1">The sequence shown here is derived from an EMBL/GenBank/DDBJ whole genome shotgun (WGS) entry which is preliminary data.</text>
</comment>
<gene>
    <name evidence="1" type="primary">Acey_s0080.g1336</name>
    <name evidence="1" type="ORF">Y032_0080g1336</name>
</gene>
<sequence length="67" mass="7842">MQLKSIAYMDKSRVFCTVGISEAANKYLCNLDTSAQLLRNYRKKKKHYMKGNIIRFQNINRNEQSAP</sequence>
<organism evidence="1 2">
    <name type="scientific">Ancylostoma ceylanicum</name>
    <dbReference type="NCBI Taxonomy" id="53326"/>
    <lineage>
        <taxon>Eukaryota</taxon>
        <taxon>Metazoa</taxon>
        <taxon>Ecdysozoa</taxon>
        <taxon>Nematoda</taxon>
        <taxon>Chromadorea</taxon>
        <taxon>Rhabditida</taxon>
        <taxon>Rhabditina</taxon>
        <taxon>Rhabditomorpha</taxon>
        <taxon>Strongyloidea</taxon>
        <taxon>Ancylostomatidae</taxon>
        <taxon>Ancylostomatinae</taxon>
        <taxon>Ancylostoma</taxon>
    </lineage>
</organism>
<name>A0A016TTL3_9BILA</name>
<keyword evidence="2" id="KW-1185">Reference proteome</keyword>
<protein>
    <submittedName>
        <fullName evidence="1">Uncharacterized protein</fullName>
    </submittedName>
</protein>
<dbReference type="EMBL" id="JARK01001416">
    <property type="protein sequence ID" value="EYC05743.1"/>
    <property type="molecule type" value="Genomic_DNA"/>
</dbReference>
<evidence type="ECO:0000313" key="1">
    <source>
        <dbReference type="EMBL" id="EYC05743.1"/>
    </source>
</evidence>
<evidence type="ECO:0000313" key="2">
    <source>
        <dbReference type="Proteomes" id="UP000024635"/>
    </source>
</evidence>
<dbReference type="Proteomes" id="UP000024635">
    <property type="component" value="Unassembled WGS sequence"/>
</dbReference>
<accession>A0A016TTL3</accession>
<dbReference type="AlphaFoldDB" id="A0A016TTL3"/>
<proteinExistence type="predicted"/>
<reference evidence="2" key="1">
    <citation type="journal article" date="2015" name="Nat. Genet.">
        <title>The genome and transcriptome of the zoonotic hookworm Ancylostoma ceylanicum identify infection-specific gene families.</title>
        <authorList>
            <person name="Schwarz E.M."/>
            <person name="Hu Y."/>
            <person name="Antoshechkin I."/>
            <person name="Miller M.M."/>
            <person name="Sternberg P.W."/>
            <person name="Aroian R.V."/>
        </authorList>
    </citation>
    <scope>NUCLEOTIDE SEQUENCE</scope>
    <source>
        <strain evidence="2">HY135</strain>
    </source>
</reference>